<dbReference type="eggNOG" id="ENOG502T0BS">
    <property type="taxonomic scope" value="Eukaryota"/>
</dbReference>
<name>A0A0W0FRU3_MONRR</name>
<dbReference type="PROSITE" id="PS50137">
    <property type="entry name" value="DS_RBD"/>
    <property type="match status" value="1"/>
</dbReference>
<dbReference type="CDD" id="cd00048">
    <property type="entry name" value="DSRM_SF"/>
    <property type="match status" value="1"/>
</dbReference>
<protein>
    <recommendedName>
        <fullName evidence="2">DRBM domain-containing protein</fullName>
    </recommendedName>
</protein>
<dbReference type="AlphaFoldDB" id="A0A0W0FRU3"/>
<dbReference type="GO" id="GO:0003723">
    <property type="term" value="F:RNA binding"/>
    <property type="evidence" value="ECO:0007669"/>
    <property type="project" value="UniProtKB-UniRule"/>
</dbReference>
<feature type="domain" description="DRBM" evidence="2">
    <location>
        <begin position="1"/>
        <end position="74"/>
    </location>
</feature>
<comment type="caution">
    <text evidence="3">The sequence shown here is derived from an EMBL/GenBank/DDBJ whole genome shotgun (WGS) entry which is preliminary data.</text>
</comment>
<sequence>MSKVHGTVALNNYLQGIGRLDALVWNHSTSGPAHAPTWHCVAKIDGVPLGSGTGPRKYIAMDMAADQALKAMKNEET</sequence>
<dbReference type="Proteomes" id="UP000054988">
    <property type="component" value="Unassembled WGS sequence"/>
</dbReference>
<evidence type="ECO:0000313" key="4">
    <source>
        <dbReference type="Proteomes" id="UP000054988"/>
    </source>
</evidence>
<keyword evidence="1" id="KW-0694">RNA-binding</keyword>
<evidence type="ECO:0000256" key="1">
    <source>
        <dbReference type="PROSITE-ProRule" id="PRU00266"/>
    </source>
</evidence>
<evidence type="ECO:0000313" key="3">
    <source>
        <dbReference type="EMBL" id="KTB39054.1"/>
    </source>
</evidence>
<dbReference type="Gene3D" id="3.30.160.20">
    <property type="match status" value="1"/>
</dbReference>
<dbReference type="EMBL" id="LATX01001708">
    <property type="protein sequence ID" value="KTB39054.1"/>
    <property type="molecule type" value="Genomic_DNA"/>
</dbReference>
<dbReference type="Pfam" id="PF00035">
    <property type="entry name" value="dsrm"/>
    <property type="match status" value="1"/>
</dbReference>
<organism evidence="3 4">
    <name type="scientific">Moniliophthora roreri</name>
    <name type="common">Frosty pod rot fungus</name>
    <name type="synonym">Monilia roreri</name>
    <dbReference type="NCBI Taxonomy" id="221103"/>
    <lineage>
        <taxon>Eukaryota</taxon>
        <taxon>Fungi</taxon>
        <taxon>Dikarya</taxon>
        <taxon>Basidiomycota</taxon>
        <taxon>Agaricomycotina</taxon>
        <taxon>Agaricomycetes</taxon>
        <taxon>Agaricomycetidae</taxon>
        <taxon>Agaricales</taxon>
        <taxon>Marasmiineae</taxon>
        <taxon>Marasmiaceae</taxon>
        <taxon>Moniliophthora</taxon>
    </lineage>
</organism>
<dbReference type="SUPFAM" id="SSF54768">
    <property type="entry name" value="dsRNA-binding domain-like"/>
    <property type="match status" value="1"/>
</dbReference>
<gene>
    <name evidence="3" type="ORF">WG66_8312</name>
</gene>
<reference evidence="3 4" key="1">
    <citation type="submission" date="2015-12" db="EMBL/GenBank/DDBJ databases">
        <title>Draft genome sequence of Moniliophthora roreri, the causal agent of frosty pod rot of cacao.</title>
        <authorList>
            <person name="Aime M.C."/>
            <person name="Diaz-Valderrama J.R."/>
            <person name="Kijpornyongpan T."/>
            <person name="Phillips-Mora W."/>
        </authorList>
    </citation>
    <scope>NUCLEOTIDE SEQUENCE [LARGE SCALE GENOMIC DNA]</scope>
    <source>
        <strain evidence="3 4">MCA 2952</strain>
    </source>
</reference>
<evidence type="ECO:0000259" key="2">
    <source>
        <dbReference type="PROSITE" id="PS50137"/>
    </source>
</evidence>
<dbReference type="InterPro" id="IPR014720">
    <property type="entry name" value="dsRBD_dom"/>
</dbReference>
<accession>A0A0W0FRU3</accession>
<proteinExistence type="predicted"/>